<evidence type="ECO:0000256" key="1">
    <source>
        <dbReference type="SAM" id="Phobius"/>
    </source>
</evidence>
<dbReference type="SUPFAM" id="SSF69572">
    <property type="entry name" value="Activating enzymes of the ubiquitin-like proteins"/>
    <property type="match status" value="1"/>
</dbReference>
<evidence type="ECO:0000259" key="2">
    <source>
        <dbReference type="Pfam" id="PF00899"/>
    </source>
</evidence>
<dbReference type="Gene3D" id="3.40.50.720">
    <property type="entry name" value="NAD(P)-binding Rossmann-like Domain"/>
    <property type="match status" value="1"/>
</dbReference>
<dbReference type="EMBL" id="JAFBFH010000003">
    <property type="protein sequence ID" value="MBM7713657.1"/>
    <property type="molecule type" value="Genomic_DNA"/>
</dbReference>
<keyword evidence="3" id="KW-0548">Nucleotidyltransferase</keyword>
<dbReference type="RefSeq" id="WP_205178558.1">
    <property type="nucleotide sequence ID" value="NZ_JAFBFH010000003.1"/>
</dbReference>
<dbReference type="Proteomes" id="UP000823485">
    <property type="component" value="Unassembled WGS sequence"/>
</dbReference>
<evidence type="ECO:0000313" key="4">
    <source>
        <dbReference type="Proteomes" id="UP000823485"/>
    </source>
</evidence>
<dbReference type="InterPro" id="IPR035985">
    <property type="entry name" value="Ubiquitin-activating_enz"/>
</dbReference>
<dbReference type="PANTHER" id="PTHR10953">
    <property type="entry name" value="UBIQUITIN-ACTIVATING ENZYME E1"/>
    <property type="match status" value="1"/>
</dbReference>
<comment type="caution">
    <text evidence="3">The sequence shown here is derived from an EMBL/GenBank/DDBJ whole genome shotgun (WGS) entry which is preliminary data.</text>
</comment>
<evidence type="ECO:0000313" key="3">
    <source>
        <dbReference type="EMBL" id="MBM7713657.1"/>
    </source>
</evidence>
<proteinExistence type="predicted"/>
<sequence length="363" mass="41213">MKTYGIKESLEIYVEGEEFIHFLFVHNQKQLIYDYDPGFLSLLKVMEEKRSLKEIIYEVKLVNPEITENDITNAIKLLLEDGIVFEVSGKLTQIDSYNRNQRQIDFFNEYDSSRGGEIIQKELSSKKAVIIGLGGIGSWVITTLAMAGINHFVILDGDIVEESNLTRQNLYTYNDIGRKKVDVVKHKIRMLNQEAQVDTFDIFCHQDTDIHSVVNGSDIVISCIDEPSVTETGKWVSRAAQDLKIPHIVSGGYLGHLGFIGPTIIPGETICWECIVESLESDYKDWKLIKSSRRVGSIGSLSSIVANLHAWEAIRVLTNISEPIMKNKRGEFDFIKLNIKLFDIERNKNCGICSHAQKLKKVR</sequence>
<organism evidence="3 4">
    <name type="scientific">Siminovitchia thermophila</name>
    <dbReference type="NCBI Taxonomy" id="1245522"/>
    <lineage>
        <taxon>Bacteria</taxon>
        <taxon>Bacillati</taxon>
        <taxon>Bacillota</taxon>
        <taxon>Bacilli</taxon>
        <taxon>Bacillales</taxon>
        <taxon>Bacillaceae</taxon>
        <taxon>Siminovitchia</taxon>
    </lineage>
</organism>
<dbReference type="InterPro" id="IPR000594">
    <property type="entry name" value="ThiF_NAD_FAD-bd"/>
</dbReference>
<dbReference type="Pfam" id="PF00899">
    <property type="entry name" value="ThiF"/>
    <property type="match status" value="1"/>
</dbReference>
<dbReference type="PANTHER" id="PTHR10953:SF102">
    <property type="entry name" value="ADENYLYLTRANSFERASE AND SULFURTRANSFERASE MOCS3"/>
    <property type="match status" value="1"/>
</dbReference>
<feature type="transmembrane region" description="Helical" evidence="1">
    <location>
        <begin position="128"/>
        <end position="149"/>
    </location>
</feature>
<dbReference type="InterPro" id="IPR045886">
    <property type="entry name" value="ThiF/MoeB/HesA"/>
</dbReference>
<reference evidence="3 4" key="1">
    <citation type="submission" date="2021-01" db="EMBL/GenBank/DDBJ databases">
        <title>Genomic Encyclopedia of Type Strains, Phase IV (KMG-IV): sequencing the most valuable type-strain genomes for metagenomic binning, comparative biology and taxonomic classification.</title>
        <authorList>
            <person name="Goeker M."/>
        </authorList>
    </citation>
    <scope>NUCLEOTIDE SEQUENCE [LARGE SCALE GENOMIC DNA]</scope>
    <source>
        <strain evidence="3 4">DSM 105453</strain>
    </source>
</reference>
<accession>A0ABS2R1Y7</accession>
<keyword evidence="1" id="KW-1133">Transmembrane helix</keyword>
<keyword evidence="1" id="KW-0472">Membrane</keyword>
<keyword evidence="4" id="KW-1185">Reference proteome</keyword>
<protein>
    <submittedName>
        <fullName evidence="3">Molybdopterin/thiamine biosynthesis adenylyltransferase</fullName>
    </submittedName>
</protein>
<gene>
    <name evidence="3" type="ORF">JOC94_000626</name>
</gene>
<name>A0ABS2R1Y7_9BACI</name>
<keyword evidence="3" id="KW-0808">Transferase</keyword>
<dbReference type="GO" id="GO:0016779">
    <property type="term" value="F:nucleotidyltransferase activity"/>
    <property type="evidence" value="ECO:0007669"/>
    <property type="project" value="UniProtKB-KW"/>
</dbReference>
<keyword evidence="1" id="KW-0812">Transmembrane</keyword>
<feature type="domain" description="THIF-type NAD/FAD binding fold" evidence="2">
    <location>
        <begin position="114"/>
        <end position="351"/>
    </location>
</feature>